<organism evidence="3 4">
    <name type="scientific">Euhalothece natronophila Z-M001</name>
    <dbReference type="NCBI Taxonomy" id="522448"/>
    <lineage>
        <taxon>Bacteria</taxon>
        <taxon>Bacillati</taxon>
        <taxon>Cyanobacteriota</taxon>
        <taxon>Cyanophyceae</taxon>
        <taxon>Oscillatoriophycideae</taxon>
        <taxon>Chroococcales</taxon>
        <taxon>Halothecacae</taxon>
        <taxon>Halothece cluster</taxon>
        <taxon>Euhalothece</taxon>
    </lineage>
</organism>
<feature type="domain" description="Acyl-CoA dehydrogenase/oxidase N-terminal" evidence="2">
    <location>
        <begin position="26"/>
        <end position="131"/>
    </location>
</feature>
<name>A0A5B8NKC0_9CHRO</name>
<dbReference type="GO" id="GO:0003995">
    <property type="term" value="F:acyl-CoA dehydrogenase activity"/>
    <property type="evidence" value="ECO:0007669"/>
    <property type="project" value="TreeGrafter"/>
</dbReference>
<dbReference type="InterPro" id="IPR009100">
    <property type="entry name" value="AcylCoA_DH/oxidase_NM_dom_sf"/>
</dbReference>
<proteinExistence type="predicted"/>
<dbReference type="GO" id="GO:0050660">
    <property type="term" value="F:flavin adenine dinucleotide binding"/>
    <property type="evidence" value="ECO:0007669"/>
    <property type="project" value="InterPro"/>
</dbReference>
<dbReference type="InterPro" id="IPR046373">
    <property type="entry name" value="Acyl-CoA_Oxase/DH_mid-dom_sf"/>
</dbReference>
<dbReference type="AlphaFoldDB" id="A0A5B8NKC0"/>
<dbReference type="Gene3D" id="1.20.140.10">
    <property type="entry name" value="Butyryl-CoA Dehydrogenase, subunit A, domain 3"/>
    <property type="match status" value="1"/>
</dbReference>
<reference evidence="3" key="1">
    <citation type="submission" date="2019-08" db="EMBL/GenBank/DDBJ databases">
        <title>Carotenoids and Carotenoid Binding Proteins in the Halophilic Cyanobacterium Euhalothece sp. ZM00.</title>
        <authorList>
            <person name="Cho S.M."/>
            <person name="Song J.Y."/>
            <person name="Park Y.-I."/>
        </authorList>
    </citation>
    <scope>NUCLEOTIDE SEQUENCE [LARGE SCALE GENOMIC DNA]</scope>
    <source>
        <strain evidence="3">Z-M001</strain>
    </source>
</reference>
<protein>
    <submittedName>
        <fullName evidence="3">Acyl-CoA dehydrogenase</fullName>
    </submittedName>
</protein>
<dbReference type="EMBL" id="CP042326">
    <property type="protein sequence ID" value="QDZ39514.1"/>
    <property type="molecule type" value="Genomic_DNA"/>
</dbReference>
<dbReference type="SUPFAM" id="SSF47203">
    <property type="entry name" value="Acyl-CoA dehydrogenase C-terminal domain-like"/>
    <property type="match status" value="1"/>
</dbReference>
<dbReference type="InterPro" id="IPR036250">
    <property type="entry name" value="AcylCo_DH-like_C"/>
</dbReference>
<dbReference type="InterPro" id="IPR037069">
    <property type="entry name" value="AcylCoA_DH/ox_N_sf"/>
</dbReference>
<dbReference type="OrthoDB" id="5365325at2"/>
<gene>
    <name evidence="3" type="ORF">FRE64_05985</name>
</gene>
<feature type="coiled-coil region" evidence="1">
    <location>
        <begin position="281"/>
        <end position="308"/>
    </location>
</feature>
<dbReference type="InterPro" id="IPR013786">
    <property type="entry name" value="AcylCoA_DH/ox_N"/>
</dbReference>
<dbReference type="PANTHER" id="PTHR43884">
    <property type="entry name" value="ACYL-COA DEHYDROGENASE"/>
    <property type="match status" value="1"/>
</dbReference>
<accession>A0A5B8NKC0</accession>
<dbReference type="PANTHER" id="PTHR43884:SF12">
    <property type="entry name" value="ISOVALERYL-COA DEHYDROGENASE, MITOCHONDRIAL-RELATED"/>
    <property type="match status" value="1"/>
</dbReference>
<evidence type="ECO:0000313" key="3">
    <source>
        <dbReference type="EMBL" id="QDZ39514.1"/>
    </source>
</evidence>
<dbReference type="Pfam" id="PF02771">
    <property type="entry name" value="Acyl-CoA_dh_N"/>
    <property type="match status" value="1"/>
</dbReference>
<evidence type="ECO:0000313" key="4">
    <source>
        <dbReference type="Proteomes" id="UP000318453"/>
    </source>
</evidence>
<dbReference type="Gene3D" id="1.10.540.10">
    <property type="entry name" value="Acyl-CoA dehydrogenase/oxidase, N-terminal domain"/>
    <property type="match status" value="1"/>
</dbReference>
<evidence type="ECO:0000256" key="1">
    <source>
        <dbReference type="SAM" id="Coils"/>
    </source>
</evidence>
<dbReference type="Proteomes" id="UP000318453">
    <property type="component" value="Chromosome"/>
</dbReference>
<dbReference type="Gene3D" id="2.40.110.10">
    <property type="entry name" value="Butyryl-CoA Dehydrogenase, subunit A, domain 2"/>
    <property type="match status" value="1"/>
</dbReference>
<dbReference type="KEGG" id="enn:FRE64_05985"/>
<sequence>MQTYNPPYLTNRIQVSNKESSITESLMSNLKTAVKKELAPKVKDIDQKGEYPKAFMHRIGEIGGFGQTVPSQYGGSNQGIKKAIQVIETISEECVNTGFITWCQIACAWYIQNSNNQNLQQILLREVANGEKLAGTGLSNPMKHFADIEKISLSAEPKSGGYVINGMLPWVSNLGPGHYFAVVAQITNSDQYLMAIVSDEFKNLSLRANAKFIGLEGSGTYSCIFKDVFVPKDFILAAPCQDYIPRIKPGFILSQVGMGLGLINSCINLMKRSNKQLGHVNYFLDDQVEELELELEKARKKTYFLADEIENQQDNLQDWFLREVIETRLLGSELSLRAANATMLYAGARAYIYGNPIERKLREAYFIAIVTPALKHLKKMLSKL</sequence>
<keyword evidence="1" id="KW-0175">Coiled coil</keyword>
<dbReference type="PIRSF" id="PIRSF016578">
    <property type="entry name" value="HsaA"/>
    <property type="match status" value="1"/>
</dbReference>
<evidence type="ECO:0000259" key="2">
    <source>
        <dbReference type="Pfam" id="PF02771"/>
    </source>
</evidence>
<dbReference type="SUPFAM" id="SSF56645">
    <property type="entry name" value="Acyl-CoA dehydrogenase NM domain-like"/>
    <property type="match status" value="1"/>
</dbReference>
<keyword evidence="4" id="KW-1185">Reference proteome</keyword>